<accession>A0A8H4NGG6</accession>
<evidence type="ECO:0000313" key="3">
    <source>
        <dbReference type="Proteomes" id="UP000605986"/>
    </source>
</evidence>
<organism evidence="2 3">
    <name type="scientific">Fusarium austroafricanum</name>
    <dbReference type="NCBI Taxonomy" id="2364996"/>
    <lineage>
        <taxon>Eukaryota</taxon>
        <taxon>Fungi</taxon>
        <taxon>Dikarya</taxon>
        <taxon>Ascomycota</taxon>
        <taxon>Pezizomycotina</taxon>
        <taxon>Sordariomycetes</taxon>
        <taxon>Hypocreomycetidae</taxon>
        <taxon>Hypocreales</taxon>
        <taxon>Nectriaceae</taxon>
        <taxon>Fusarium</taxon>
        <taxon>Fusarium concolor species complex</taxon>
    </lineage>
</organism>
<reference evidence="2" key="1">
    <citation type="submission" date="2020-01" db="EMBL/GenBank/DDBJ databases">
        <title>Identification and distribution of gene clusters putatively required for synthesis of sphingolipid metabolism inhibitors in phylogenetically diverse species of the filamentous fungus Fusarium.</title>
        <authorList>
            <person name="Kim H.-S."/>
            <person name="Busman M."/>
            <person name="Brown D.W."/>
            <person name="Divon H."/>
            <person name="Uhlig S."/>
            <person name="Proctor R.H."/>
        </authorList>
    </citation>
    <scope>NUCLEOTIDE SEQUENCE</scope>
    <source>
        <strain evidence="2">NRRL 53441</strain>
    </source>
</reference>
<evidence type="ECO:0000313" key="2">
    <source>
        <dbReference type="EMBL" id="KAF4426630.1"/>
    </source>
</evidence>
<dbReference type="Proteomes" id="UP000605986">
    <property type="component" value="Unassembled WGS sequence"/>
</dbReference>
<protein>
    <submittedName>
        <fullName evidence="2">Uncharacterized protein</fullName>
    </submittedName>
</protein>
<gene>
    <name evidence="2" type="ORF">F53441_14106</name>
</gene>
<evidence type="ECO:0000256" key="1">
    <source>
        <dbReference type="SAM" id="SignalP"/>
    </source>
</evidence>
<sequence>MKLSTIVASTVLAMSASAKSPLPPAKPAKPVLVGAVYSDYKCGSSSQVSKWTITDSGVDRCVMFDQELGIDDYTVKSLKVNEINNPNCGLWVYSDYGCHMNAYRVEPDKCTVNTSNNFGWRSYAFFCLED</sequence>
<dbReference type="AlphaFoldDB" id="A0A8H4NGG6"/>
<dbReference type="OrthoDB" id="5004027at2759"/>
<feature type="signal peptide" evidence="1">
    <location>
        <begin position="1"/>
        <end position="18"/>
    </location>
</feature>
<proteinExistence type="predicted"/>
<dbReference type="EMBL" id="JAADJG010001065">
    <property type="protein sequence ID" value="KAF4426630.1"/>
    <property type="molecule type" value="Genomic_DNA"/>
</dbReference>
<keyword evidence="3" id="KW-1185">Reference proteome</keyword>
<name>A0A8H4NGG6_9HYPO</name>
<comment type="caution">
    <text evidence="2">The sequence shown here is derived from an EMBL/GenBank/DDBJ whole genome shotgun (WGS) entry which is preliminary data.</text>
</comment>
<feature type="chain" id="PRO_5034394285" evidence="1">
    <location>
        <begin position="19"/>
        <end position="130"/>
    </location>
</feature>
<keyword evidence="1" id="KW-0732">Signal</keyword>